<organism evidence="3 4">
    <name type="scientific">Aplosporella prunicola CBS 121167</name>
    <dbReference type="NCBI Taxonomy" id="1176127"/>
    <lineage>
        <taxon>Eukaryota</taxon>
        <taxon>Fungi</taxon>
        <taxon>Dikarya</taxon>
        <taxon>Ascomycota</taxon>
        <taxon>Pezizomycotina</taxon>
        <taxon>Dothideomycetes</taxon>
        <taxon>Dothideomycetes incertae sedis</taxon>
        <taxon>Botryosphaeriales</taxon>
        <taxon>Aplosporellaceae</taxon>
        <taxon>Aplosporella</taxon>
    </lineage>
</organism>
<feature type="region of interest" description="Disordered" evidence="1">
    <location>
        <begin position="151"/>
        <end position="177"/>
    </location>
</feature>
<feature type="transmembrane region" description="Helical" evidence="2">
    <location>
        <begin position="237"/>
        <end position="256"/>
    </location>
</feature>
<dbReference type="EMBL" id="ML995537">
    <property type="protein sequence ID" value="KAF2136040.1"/>
    <property type="molecule type" value="Genomic_DNA"/>
</dbReference>
<dbReference type="OrthoDB" id="194358at2759"/>
<gene>
    <name evidence="3" type="ORF">K452DRAFT_329897</name>
</gene>
<dbReference type="Proteomes" id="UP000799438">
    <property type="component" value="Unassembled WGS sequence"/>
</dbReference>
<feature type="compositionally biased region" description="Basic and acidic residues" evidence="1">
    <location>
        <begin position="164"/>
        <end position="173"/>
    </location>
</feature>
<name>A0A6A6AWE2_9PEZI</name>
<dbReference type="RefSeq" id="XP_033391758.1">
    <property type="nucleotide sequence ID" value="XM_033545078.1"/>
</dbReference>
<feature type="transmembrane region" description="Helical" evidence="2">
    <location>
        <begin position="195"/>
        <end position="217"/>
    </location>
</feature>
<keyword evidence="2" id="KW-0472">Membrane</keyword>
<feature type="transmembrane region" description="Helical" evidence="2">
    <location>
        <begin position="41"/>
        <end position="63"/>
    </location>
</feature>
<keyword evidence="2" id="KW-0812">Transmembrane</keyword>
<feature type="compositionally biased region" description="Polar residues" evidence="1">
    <location>
        <begin position="151"/>
        <end position="163"/>
    </location>
</feature>
<proteinExistence type="predicted"/>
<dbReference type="GeneID" id="54302573"/>
<sequence>MSDWWDDFSNNLATDLGPLIALFGETPTKQYLSECLDSYDITIFASCPLGIITAVVSAIRVCGSPSLRAFIGRAQEGGGSAEAELCSSTSRDVCELYNNGGIARVFGRPKLLEFVHVTTPSPGHFVPKKEGDKGPTAGIHTSKEYFNNLSEGDEWSNSGSTKASDQENQKSETEANFAPNPNLSLNVGIKPRNRVFFILAAALGVVLQCAILLWAVIARYTLHWLRKGLEDYYAVPMTLAGTLLLCTGMALCAFLIEKSTGERVFTRTPARAEDRKTAIYWVQPGNQHVGDQVFDSFAYTGNIDRYTTSWKKNNNTSRVLVWILVSITMVGFILQFLGLRACHSSVAVAQLGATLLMSLIRAVLRTERLKKDENHFDTNSDQPDTYEGHELDQLALWLKGHNMNPSNQRDSLEWARLGELTRLSLDQAQGSSA</sequence>
<keyword evidence="2" id="KW-1133">Transmembrane helix</keyword>
<reference evidence="3" key="1">
    <citation type="journal article" date="2020" name="Stud. Mycol.">
        <title>101 Dothideomycetes genomes: a test case for predicting lifestyles and emergence of pathogens.</title>
        <authorList>
            <person name="Haridas S."/>
            <person name="Albert R."/>
            <person name="Binder M."/>
            <person name="Bloem J."/>
            <person name="Labutti K."/>
            <person name="Salamov A."/>
            <person name="Andreopoulos B."/>
            <person name="Baker S."/>
            <person name="Barry K."/>
            <person name="Bills G."/>
            <person name="Bluhm B."/>
            <person name="Cannon C."/>
            <person name="Castanera R."/>
            <person name="Culley D."/>
            <person name="Daum C."/>
            <person name="Ezra D."/>
            <person name="Gonzalez J."/>
            <person name="Henrissat B."/>
            <person name="Kuo A."/>
            <person name="Liang C."/>
            <person name="Lipzen A."/>
            <person name="Lutzoni F."/>
            <person name="Magnuson J."/>
            <person name="Mondo S."/>
            <person name="Nolan M."/>
            <person name="Ohm R."/>
            <person name="Pangilinan J."/>
            <person name="Park H.-J."/>
            <person name="Ramirez L."/>
            <person name="Alfaro M."/>
            <person name="Sun H."/>
            <person name="Tritt A."/>
            <person name="Yoshinaga Y."/>
            <person name="Zwiers L.-H."/>
            <person name="Turgeon B."/>
            <person name="Goodwin S."/>
            <person name="Spatafora J."/>
            <person name="Crous P."/>
            <person name="Grigoriev I."/>
        </authorList>
    </citation>
    <scope>NUCLEOTIDE SEQUENCE</scope>
    <source>
        <strain evidence="3">CBS 121167</strain>
    </source>
</reference>
<evidence type="ECO:0000256" key="1">
    <source>
        <dbReference type="SAM" id="MobiDB-lite"/>
    </source>
</evidence>
<evidence type="ECO:0000313" key="4">
    <source>
        <dbReference type="Proteomes" id="UP000799438"/>
    </source>
</evidence>
<evidence type="ECO:0000313" key="3">
    <source>
        <dbReference type="EMBL" id="KAF2136040.1"/>
    </source>
</evidence>
<protein>
    <submittedName>
        <fullName evidence="3">Uncharacterized protein</fullName>
    </submittedName>
</protein>
<evidence type="ECO:0000256" key="2">
    <source>
        <dbReference type="SAM" id="Phobius"/>
    </source>
</evidence>
<feature type="transmembrane region" description="Helical" evidence="2">
    <location>
        <begin position="345"/>
        <end position="364"/>
    </location>
</feature>
<feature type="transmembrane region" description="Helical" evidence="2">
    <location>
        <begin position="319"/>
        <end position="339"/>
    </location>
</feature>
<dbReference type="AlphaFoldDB" id="A0A6A6AWE2"/>
<keyword evidence="4" id="KW-1185">Reference proteome</keyword>
<accession>A0A6A6AWE2</accession>